<dbReference type="SUPFAM" id="SSF52317">
    <property type="entry name" value="Class I glutamine amidotransferase-like"/>
    <property type="match status" value="1"/>
</dbReference>
<evidence type="ECO:0000259" key="6">
    <source>
        <dbReference type="Pfam" id="PF07685"/>
    </source>
</evidence>
<dbReference type="CDD" id="cd01750">
    <property type="entry name" value="GATase1_CobQ"/>
    <property type="match status" value="1"/>
</dbReference>
<keyword evidence="2 4" id="KW-0169">Cobalamin biosynthesis</keyword>
<dbReference type="Pfam" id="PF07685">
    <property type="entry name" value="GATase_3"/>
    <property type="match status" value="1"/>
</dbReference>
<reference evidence="7 8" key="1">
    <citation type="journal article" date="2020" name="Antonie Van Leeuwenhoek">
        <title>Rhodopirellula heiligendammensis sp. nov., Rhodopirellula pilleata sp. nov., and Rhodopirellula solitaria sp. nov. isolated from natural or artificial marine surfaces in Northern Germany and California, USA, and emended description of the genus Rhodopirellula.</title>
        <authorList>
            <person name="Kallscheuer N."/>
            <person name="Wiegand S."/>
            <person name="Jogler M."/>
            <person name="Boedeker C."/>
            <person name="Peeters S.H."/>
            <person name="Rast P."/>
            <person name="Heuer A."/>
            <person name="Jetten M.S.M."/>
            <person name="Rohde M."/>
            <person name="Jogler C."/>
        </authorList>
    </citation>
    <scope>NUCLEOTIDE SEQUENCE [LARGE SCALE GENOMIC DNA]</scope>
    <source>
        <strain evidence="7 8">Poly21</strain>
    </source>
</reference>
<dbReference type="EMBL" id="SJPU01000002">
    <property type="protein sequence ID" value="TWU15300.1"/>
    <property type="molecule type" value="Genomic_DNA"/>
</dbReference>
<comment type="function">
    <text evidence="4">Catalyzes amidations at positions B, D, E, and G on adenosylcobyrinic A,C-diamide. NH(2) groups are provided by glutamine, and one molecule of ATP is hydrogenolyzed for each amidation.</text>
</comment>
<dbReference type="InterPro" id="IPR002586">
    <property type="entry name" value="CobQ/CobB/MinD/ParA_Nub-bd_dom"/>
</dbReference>
<dbReference type="Gene3D" id="3.40.50.300">
    <property type="entry name" value="P-loop containing nucleotide triphosphate hydrolases"/>
    <property type="match status" value="1"/>
</dbReference>
<dbReference type="InterPro" id="IPR004459">
    <property type="entry name" value="CobQ_synth"/>
</dbReference>
<dbReference type="UniPathway" id="UPA00148"/>
<evidence type="ECO:0000313" key="7">
    <source>
        <dbReference type="EMBL" id="TWU15300.1"/>
    </source>
</evidence>
<dbReference type="InterPro" id="IPR033949">
    <property type="entry name" value="CobQ_GATase1"/>
</dbReference>
<comment type="similarity">
    <text evidence="4">Belongs to the CobB/CobQ family. CobQ subfamily.</text>
</comment>
<organism evidence="7 8">
    <name type="scientific">Allorhodopirellula heiligendammensis</name>
    <dbReference type="NCBI Taxonomy" id="2714739"/>
    <lineage>
        <taxon>Bacteria</taxon>
        <taxon>Pseudomonadati</taxon>
        <taxon>Planctomycetota</taxon>
        <taxon>Planctomycetia</taxon>
        <taxon>Pirellulales</taxon>
        <taxon>Pirellulaceae</taxon>
        <taxon>Allorhodopirellula</taxon>
    </lineage>
</organism>
<dbReference type="InterPro" id="IPR011698">
    <property type="entry name" value="GATase_3"/>
</dbReference>
<comment type="pathway">
    <text evidence="1 4">Cofactor biosynthesis; adenosylcobalamin biosynthesis.</text>
</comment>
<dbReference type="Gene3D" id="3.40.50.880">
    <property type="match status" value="1"/>
</dbReference>
<dbReference type="SUPFAM" id="SSF52540">
    <property type="entry name" value="P-loop containing nucleoside triphosphate hydrolases"/>
    <property type="match status" value="1"/>
</dbReference>
<dbReference type="GO" id="GO:0003824">
    <property type="term" value="F:catalytic activity"/>
    <property type="evidence" value="ECO:0007669"/>
    <property type="project" value="InterPro"/>
</dbReference>
<accession>A0A5C6BST2</accession>
<dbReference type="Proteomes" id="UP000319908">
    <property type="component" value="Unassembled WGS sequence"/>
</dbReference>
<keyword evidence="8" id="KW-1185">Reference proteome</keyword>
<dbReference type="CDD" id="cd05389">
    <property type="entry name" value="CobQ_N"/>
    <property type="match status" value="1"/>
</dbReference>
<dbReference type="InterPro" id="IPR029062">
    <property type="entry name" value="Class_I_gatase-like"/>
</dbReference>
<protein>
    <recommendedName>
        <fullName evidence="4">Cobyric acid synthase</fullName>
    </recommendedName>
</protein>
<dbReference type="GO" id="GO:0009236">
    <property type="term" value="P:cobalamin biosynthetic process"/>
    <property type="evidence" value="ECO:0007669"/>
    <property type="project" value="UniProtKB-UniRule"/>
</dbReference>
<dbReference type="NCBIfam" id="NF001989">
    <property type="entry name" value="PRK00784.1"/>
    <property type="match status" value="1"/>
</dbReference>
<evidence type="ECO:0000256" key="1">
    <source>
        <dbReference type="ARBA" id="ARBA00004953"/>
    </source>
</evidence>
<dbReference type="Pfam" id="PF01656">
    <property type="entry name" value="CbiA"/>
    <property type="match status" value="1"/>
</dbReference>
<name>A0A5C6BST2_9BACT</name>
<dbReference type="PANTHER" id="PTHR21343:SF1">
    <property type="entry name" value="COBYRIC ACID SYNTHASE"/>
    <property type="match status" value="1"/>
</dbReference>
<sequence>MLWSAGMVGRLLRLSKVEVAKTVMVMGTSSSAGKSLLTTALCRCLARRGFRVAPFKAQNMSNNAAVCAVGGEIGRSQALQAIAAGTPPTVDMNPVLLKPEGQTRSQVVVDGSPTQTLEAVDYFERRSQLWPHVTAALDRLRQHHDIIVIEGAGSPAELNLADVEMVNMSVARYCRSPVLLIGDIERGGVFAQLLGTLWLLTPADRALVKGLIVNKFRGDLSLFDAGVEILQQRGGVEVLGVLPYIEALRLPEEDAVALDGFTCEMECSGDGSLDIAIIRLPHIANFDDFDPLAADASVRVRYVRSADQWGDPDVVILPGTKNTFGDLQWMRQTGLADKTQQHALAGGHVVGICGGYQMLGERIHNPHRLEGGSKEIEGLGLLPVETTFLLTKQTRLVELALTDDSLAPGTLGETISGYEIHHGATRTSSAWLRHVCSDAEDAESRAEGSQSGDGRVWGCYLHGLFYNDRWRRAWLTKLGVAASREPATSSHDQLQRSLDRLADTFETHIDIDHLLSIIFES</sequence>
<evidence type="ECO:0000256" key="4">
    <source>
        <dbReference type="HAMAP-Rule" id="MF_00028"/>
    </source>
</evidence>
<dbReference type="InterPro" id="IPR047045">
    <property type="entry name" value="CobQ_N"/>
</dbReference>
<evidence type="ECO:0000256" key="2">
    <source>
        <dbReference type="ARBA" id="ARBA00022573"/>
    </source>
</evidence>
<feature type="active site" description="Nucleophile" evidence="4">
    <location>
        <position position="353"/>
    </location>
</feature>
<evidence type="ECO:0000259" key="5">
    <source>
        <dbReference type="Pfam" id="PF01656"/>
    </source>
</evidence>
<dbReference type="PANTHER" id="PTHR21343">
    <property type="entry name" value="DETHIOBIOTIN SYNTHETASE"/>
    <property type="match status" value="1"/>
</dbReference>
<evidence type="ECO:0000313" key="8">
    <source>
        <dbReference type="Proteomes" id="UP000319908"/>
    </source>
</evidence>
<gene>
    <name evidence="4 7" type="primary">cobQ</name>
    <name evidence="7" type="ORF">Poly21_24950</name>
</gene>
<dbReference type="HAMAP" id="MF_00028">
    <property type="entry name" value="CobQ"/>
    <property type="match status" value="1"/>
</dbReference>
<feature type="active site" evidence="4">
    <location>
        <position position="462"/>
    </location>
</feature>
<evidence type="ECO:0000256" key="3">
    <source>
        <dbReference type="ARBA" id="ARBA00022962"/>
    </source>
</evidence>
<feature type="domain" description="CobB/CobQ-like glutamine amidotransferase" evidence="6">
    <location>
        <begin position="274"/>
        <end position="470"/>
    </location>
</feature>
<comment type="caution">
    <text evidence="7">The sequence shown here is derived from an EMBL/GenBank/DDBJ whole genome shotgun (WGS) entry which is preliminary data.</text>
</comment>
<feature type="domain" description="CobQ/CobB/MinD/ParA nucleotide binding" evidence="5">
    <location>
        <begin position="23"/>
        <end position="253"/>
    </location>
</feature>
<proteinExistence type="inferred from homology"/>
<dbReference type="InterPro" id="IPR027417">
    <property type="entry name" value="P-loop_NTPase"/>
</dbReference>
<dbReference type="PROSITE" id="PS51274">
    <property type="entry name" value="GATASE_COBBQ"/>
    <property type="match status" value="1"/>
</dbReference>
<dbReference type="GO" id="GO:0015420">
    <property type="term" value="F:ABC-type vitamin B12 transporter activity"/>
    <property type="evidence" value="ECO:0007669"/>
    <property type="project" value="UniProtKB-UniRule"/>
</dbReference>
<keyword evidence="3 4" id="KW-0315">Glutamine amidotransferase</keyword>
<dbReference type="AlphaFoldDB" id="A0A5C6BST2"/>
<dbReference type="NCBIfam" id="TIGR00313">
    <property type="entry name" value="cobQ"/>
    <property type="match status" value="1"/>
</dbReference>